<name>A0ABP9S6Q6_9ACTN</name>
<dbReference type="Pfam" id="PF04307">
    <property type="entry name" value="YdjM"/>
    <property type="match status" value="1"/>
</dbReference>
<keyword evidence="1" id="KW-1133">Transmembrane helix</keyword>
<feature type="transmembrane region" description="Helical" evidence="1">
    <location>
        <begin position="155"/>
        <end position="175"/>
    </location>
</feature>
<protein>
    <submittedName>
        <fullName evidence="3">Metal-dependent hydrolase</fullName>
    </submittedName>
</protein>
<evidence type="ECO:0000313" key="4">
    <source>
        <dbReference type="Proteomes" id="UP001501570"/>
    </source>
</evidence>
<dbReference type="Proteomes" id="UP001501570">
    <property type="component" value="Unassembled WGS sequence"/>
</dbReference>
<dbReference type="EMBL" id="BAABJQ010000016">
    <property type="protein sequence ID" value="GAA5191573.1"/>
    <property type="molecule type" value="Genomic_DNA"/>
</dbReference>
<keyword evidence="3" id="KW-0378">Hydrolase</keyword>
<keyword evidence="1" id="KW-0472">Membrane</keyword>
<dbReference type="RefSeq" id="WP_345633262.1">
    <property type="nucleotide sequence ID" value="NZ_BAABJQ010000016.1"/>
</dbReference>
<evidence type="ECO:0000256" key="1">
    <source>
        <dbReference type="SAM" id="Phobius"/>
    </source>
</evidence>
<evidence type="ECO:0000313" key="3">
    <source>
        <dbReference type="EMBL" id="GAA5191573.1"/>
    </source>
</evidence>
<reference evidence="4" key="1">
    <citation type="journal article" date="2019" name="Int. J. Syst. Evol. Microbiol.">
        <title>The Global Catalogue of Microorganisms (GCM) 10K type strain sequencing project: providing services to taxonomists for standard genome sequencing and annotation.</title>
        <authorList>
            <consortium name="The Broad Institute Genomics Platform"/>
            <consortium name="The Broad Institute Genome Sequencing Center for Infectious Disease"/>
            <person name="Wu L."/>
            <person name="Ma J."/>
        </authorList>
    </citation>
    <scope>NUCLEOTIDE SEQUENCE [LARGE SCALE GENOMIC DNA]</scope>
    <source>
        <strain evidence="4">JCM 18304</strain>
    </source>
</reference>
<accession>A0ABP9S6Q6</accession>
<feature type="transmembrane region" description="Helical" evidence="1">
    <location>
        <begin position="240"/>
        <end position="259"/>
    </location>
</feature>
<keyword evidence="2" id="KW-0732">Signal</keyword>
<dbReference type="InterPro" id="IPR007404">
    <property type="entry name" value="YdjM-like"/>
</dbReference>
<comment type="caution">
    <text evidence="3">The sequence shown here is derived from an EMBL/GenBank/DDBJ whole genome shotgun (WGS) entry which is preliminary data.</text>
</comment>
<feature type="signal peptide" evidence="2">
    <location>
        <begin position="1"/>
        <end position="22"/>
    </location>
</feature>
<keyword evidence="4" id="KW-1185">Reference proteome</keyword>
<sequence>MMGPSHALSGAAAWLAGSFALAHFGHYHQTPVELAVGTVMCAGGALIPDFDLSGRVTTNQGGATVAHTFGVFSLFIAECVEKLSLGIYDITRMRRDPRLHNGHRTFTHTLPFNIGLGIGVFELCLHFGKWAVLSVLFLTFAMALRGLFEKWAHRAGWLIVTLTAVVGTVLTYTRLHGDRGYPMLGIALGAGGIVHLLGDMLTSHGCPIGWPIPLGRHRMWKCIGVPNAIATEVGGKVETIFWRGLFAVVAVLAAVGLLVPQILDRYSMKL</sequence>
<proteinExistence type="predicted"/>
<feature type="transmembrane region" description="Helical" evidence="1">
    <location>
        <begin position="130"/>
        <end position="148"/>
    </location>
</feature>
<dbReference type="GO" id="GO:0016787">
    <property type="term" value="F:hydrolase activity"/>
    <property type="evidence" value="ECO:0007669"/>
    <property type="project" value="UniProtKB-KW"/>
</dbReference>
<organism evidence="3 4">
    <name type="scientific">Rugosimonospora acidiphila</name>
    <dbReference type="NCBI Taxonomy" id="556531"/>
    <lineage>
        <taxon>Bacteria</taxon>
        <taxon>Bacillati</taxon>
        <taxon>Actinomycetota</taxon>
        <taxon>Actinomycetes</taxon>
        <taxon>Micromonosporales</taxon>
        <taxon>Micromonosporaceae</taxon>
        <taxon>Rugosimonospora</taxon>
    </lineage>
</organism>
<keyword evidence="1" id="KW-0812">Transmembrane</keyword>
<gene>
    <name evidence="3" type="ORF">GCM10023322_49250</name>
</gene>
<evidence type="ECO:0000256" key="2">
    <source>
        <dbReference type="SAM" id="SignalP"/>
    </source>
</evidence>
<feature type="chain" id="PRO_5045786501" evidence="2">
    <location>
        <begin position="23"/>
        <end position="270"/>
    </location>
</feature>